<feature type="region of interest" description="Disordered" evidence="1">
    <location>
        <begin position="76"/>
        <end position="119"/>
    </location>
</feature>
<protein>
    <submittedName>
        <fullName evidence="2">Uncharacterized protein</fullName>
    </submittedName>
</protein>
<sequence>MKRSKAGQQPLGCSEGKGEDQRQMVWDEIQNKTKNRSNSSTRNRRARGTDNQAVRHSGHAALRSCGTQVMRHSGHAALRSCGTQAQPIRDAMATPFNGSNRRAGRKGSNLSLHDSPVAP</sequence>
<dbReference type="AlphaFoldDB" id="A0A6H5GDK2"/>
<dbReference type="EMBL" id="CADCXU010010429">
    <property type="protein sequence ID" value="CAB0001153.1"/>
    <property type="molecule type" value="Genomic_DNA"/>
</dbReference>
<reference evidence="2 3" key="1">
    <citation type="submission" date="2020-02" db="EMBL/GenBank/DDBJ databases">
        <authorList>
            <person name="Ferguson B K."/>
        </authorList>
    </citation>
    <scope>NUCLEOTIDE SEQUENCE [LARGE SCALE GENOMIC DNA]</scope>
</reference>
<proteinExistence type="predicted"/>
<dbReference type="Proteomes" id="UP000479000">
    <property type="component" value="Unassembled WGS sequence"/>
</dbReference>
<evidence type="ECO:0000313" key="2">
    <source>
        <dbReference type="EMBL" id="CAB0001153.1"/>
    </source>
</evidence>
<evidence type="ECO:0000256" key="1">
    <source>
        <dbReference type="SAM" id="MobiDB-lite"/>
    </source>
</evidence>
<evidence type="ECO:0000313" key="3">
    <source>
        <dbReference type="Proteomes" id="UP000479000"/>
    </source>
</evidence>
<organism evidence="2 3">
    <name type="scientific">Nesidiocoris tenuis</name>
    <dbReference type="NCBI Taxonomy" id="355587"/>
    <lineage>
        <taxon>Eukaryota</taxon>
        <taxon>Metazoa</taxon>
        <taxon>Ecdysozoa</taxon>
        <taxon>Arthropoda</taxon>
        <taxon>Hexapoda</taxon>
        <taxon>Insecta</taxon>
        <taxon>Pterygota</taxon>
        <taxon>Neoptera</taxon>
        <taxon>Paraneoptera</taxon>
        <taxon>Hemiptera</taxon>
        <taxon>Heteroptera</taxon>
        <taxon>Panheteroptera</taxon>
        <taxon>Cimicomorpha</taxon>
        <taxon>Miridae</taxon>
        <taxon>Dicyphina</taxon>
        <taxon>Nesidiocoris</taxon>
    </lineage>
</organism>
<keyword evidence="3" id="KW-1185">Reference proteome</keyword>
<accession>A0A6H5GDK2</accession>
<name>A0A6H5GDK2_9HEMI</name>
<feature type="region of interest" description="Disordered" evidence="1">
    <location>
        <begin position="1"/>
        <end position="61"/>
    </location>
</feature>
<gene>
    <name evidence="2" type="ORF">NTEN_LOCUS6940</name>
</gene>